<keyword evidence="3" id="KW-1185">Reference proteome</keyword>
<dbReference type="InterPro" id="IPR014710">
    <property type="entry name" value="RmlC-like_jellyroll"/>
</dbReference>
<dbReference type="Proteomes" id="UP000677913">
    <property type="component" value="Unassembled WGS sequence"/>
</dbReference>
<comment type="caution">
    <text evidence="2">The sequence shown here is derived from an EMBL/GenBank/DDBJ whole genome shotgun (WGS) entry which is preliminary data.</text>
</comment>
<dbReference type="InterPro" id="IPR011051">
    <property type="entry name" value="RmlC_Cupin_sf"/>
</dbReference>
<dbReference type="Pfam" id="PF07883">
    <property type="entry name" value="Cupin_2"/>
    <property type="match status" value="1"/>
</dbReference>
<dbReference type="PANTHER" id="PTHR36114">
    <property type="entry name" value="16.7 KDA PROTEIN IN WHIE LOCUS"/>
    <property type="match status" value="1"/>
</dbReference>
<protein>
    <submittedName>
        <fullName evidence="2">Cupin domain-containing protein</fullName>
    </submittedName>
</protein>
<dbReference type="EMBL" id="JAGSXH010000171">
    <property type="protein sequence ID" value="MBS2966620.1"/>
    <property type="molecule type" value="Genomic_DNA"/>
</dbReference>
<dbReference type="RefSeq" id="WP_211471874.1">
    <property type="nucleotide sequence ID" value="NZ_JAGSXH010000171.1"/>
</dbReference>
<evidence type="ECO:0000313" key="3">
    <source>
        <dbReference type="Proteomes" id="UP000677913"/>
    </source>
</evidence>
<accession>A0A8J7WTT8</accession>
<gene>
    <name evidence="2" type="ORF">KGA66_26525</name>
</gene>
<proteinExistence type="predicted"/>
<sequence>MTAAGDEPRPVDLPSAYASFAAELWAPRIAATVNDYDVKIANGEGDYVWHSHPDTDEFFLVVKGRLTIELEGLDPVVLGPLQLFTVPRGVRHKPSAEPGTRLLFFEPHGTVNSGDADLRADPWVFSTTGLALGRPGPSAAPESR</sequence>
<dbReference type="AlphaFoldDB" id="A0A8J7WTT8"/>
<feature type="domain" description="Cupin type-2" evidence="1">
    <location>
        <begin position="38"/>
        <end position="96"/>
    </location>
</feature>
<name>A0A8J7WTT8_9ACTN</name>
<evidence type="ECO:0000259" key="1">
    <source>
        <dbReference type="Pfam" id="PF07883"/>
    </source>
</evidence>
<dbReference type="PANTHER" id="PTHR36114:SF1">
    <property type="entry name" value="16.7 KDA PROTEIN IN WHIE LOCUS"/>
    <property type="match status" value="1"/>
</dbReference>
<dbReference type="InterPro" id="IPR013096">
    <property type="entry name" value="Cupin_2"/>
</dbReference>
<evidence type="ECO:0000313" key="2">
    <source>
        <dbReference type="EMBL" id="MBS2966620.1"/>
    </source>
</evidence>
<dbReference type="InterPro" id="IPR052044">
    <property type="entry name" value="PKS_Associated_Protein"/>
</dbReference>
<dbReference type="SUPFAM" id="SSF51182">
    <property type="entry name" value="RmlC-like cupins"/>
    <property type="match status" value="1"/>
</dbReference>
<reference evidence="2" key="1">
    <citation type="submission" date="2021-04" db="EMBL/GenBank/DDBJ databases">
        <title>Genome based classification of Actinospica acidithermotolerans sp. nov., an actinobacterium isolated from an Indonesian hot spring.</title>
        <authorList>
            <person name="Kusuma A.B."/>
            <person name="Putra K.E."/>
            <person name="Nafisah S."/>
            <person name="Loh J."/>
            <person name="Nouioui I."/>
            <person name="Goodfellow M."/>
        </authorList>
    </citation>
    <scope>NUCLEOTIDE SEQUENCE</scope>
    <source>
        <strain evidence="2">DSM 45618</strain>
    </source>
</reference>
<dbReference type="CDD" id="cd02226">
    <property type="entry name" value="cupin_YdbB-like"/>
    <property type="match status" value="1"/>
</dbReference>
<dbReference type="Gene3D" id="2.60.120.10">
    <property type="entry name" value="Jelly Rolls"/>
    <property type="match status" value="1"/>
</dbReference>
<organism evidence="2 3">
    <name type="scientific">Actinocrinis puniceicyclus</name>
    <dbReference type="NCBI Taxonomy" id="977794"/>
    <lineage>
        <taxon>Bacteria</taxon>
        <taxon>Bacillati</taxon>
        <taxon>Actinomycetota</taxon>
        <taxon>Actinomycetes</taxon>
        <taxon>Catenulisporales</taxon>
        <taxon>Actinospicaceae</taxon>
        <taxon>Actinocrinis</taxon>
    </lineage>
</organism>